<feature type="region of interest" description="Disordered" evidence="1">
    <location>
        <begin position="351"/>
        <end position="374"/>
    </location>
</feature>
<gene>
    <name evidence="4" type="primary">TDEL0B02660</name>
    <name evidence="4" type="ORF">TDEL_0B02660</name>
</gene>
<dbReference type="InterPro" id="IPR008978">
    <property type="entry name" value="HSP20-like_chaperone"/>
</dbReference>
<evidence type="ECO:0000259" key="2">
    <source>
        <dbReference type="PROSITE" id="PS51048"/>
    </source>
</evidence>
<organism evidence="4 5">
    <name type="scientific">Torulaspora delbrueckii</name>
    <name type="common">Yeast</name>
    <name type="synonym">Candida colliculosa</name>
    <dbReference type="NCBI Taxonomy" id="4950"/>
    <lineage>
        <taxon>Eukaryota</taxon>
        <taxon>Fungi</taxon>
        <taxon>Dikarya</taxon>
        <taxon>Ascomycota</taxon>
        <taxon>Saccharomycotina</taxon>
        <taxon>Saccharomycetes</taxon>
        <taxon>Saccharomycetales</taxon>
        <taxon>Saccharomycetaceae</taxon>
        <taxon>Torulaspora</taxon>
    </lineage>
</organism>
<dbReference type="Pfam" id="PF05002">
    <property type="entry name" value="SGS"/>
    <property type="match status" value="1"/>
</dbReference>
<dbReference type="RefSeq" id="XP_003679606.1">
    <property type="nucleotide sequence ID" value="XM_003679558.1"/>
</dbReference>
<dbReference type="PANTHER" id="PTHR45862">
    <property type="entry name" value="PROTEIN SGT1 HOMOLOG"/>
    <property type="match status" value="1"/>
</dbReference>
<dbReference type="PROSITE" id="PS51048">
    <property type="entry name" value="SGS"/>
    <property type="match status" value="1"/>
</dbReference>
<evidence type="ECO:0000313" key="5">
    <source>
        <dbReference type="Proteomes" id="UP000005627"/>
    </source>
</evidence>
<dbReference type="Gene3D" id="2.60.40.790">
    <property type="match status" value="1"/>
</dbReference>
<evidence type="ECO:0000313" key="4">
    <source>
        <dbReference type="EMBL" id="CCE90395.1"/>
    </source>
</evidence>
<reference evidence="4 5" key="1">
    <citation type="journal article" date="2011" name="Proc. Natl. Acad. Sci. U.S.A.">
        <title>Evolutionary erosion of yeast sex chromosomes by mating-type switching accidents.</title>
        <authorList>
            <person name="Gordon J.L."/>
            <person name="Armisen D."/>
            <person name="Proux-Wera E."/>
            <person name="Oheigeartaigh S.S."/>
            <person name="Byrne K.P."/>
            <person name="Wolfe K.H."/>
        </authorList>
    </citation>
    <scope>NUCLEOTIDE SEQUENCE [LARGE SCALE GENOMIC DNA]</scope>
    <source>
        <strain evidence="5">ATCC 10662 / CBS 1146 / NBRC 0425 / NCYC 2629 / NRRL Y-866</strain>
    </source>
</reference>
<evidence type="ECO:0000259" key="3">
    <source>
        <dbReference type="PROSITE" id="PS51203"/>
    </source>
</evidence>
<dbReference type="FunCoup" id="G8ZP51">
    <property type="interactions" value="1091"/>
</dbReference>
<keyword evidence="5" id="KW-1185">Reference proteome</keyword>
<dbReference type="CDD" id="cd06466">
    <property type="entry name" value="p23_CS_SGT1_like"/>
    <property type="match status" value="1"/>
</dbReference>
<feature type="domain" description="CS" evidence="3">
    <location>
        <begin position="172"/>
        <end position="267"/>
    </location>
</feature>
<dbReference type="AlphaFoldDB" id="G8ZP51"/>
<sequence>MPVDRDLKQAYKTLYDDHDALGALKLCDVILKENPGNLMGTIYKASCLEKLYYGSSDWHNDQTLENAKHLLSDALNVARGRGDRSKIGLVYFRLFVHYFNNKQYEEADEYMKNCKEYDYKDDTLPMWELQLDKKLKKLAKKSPKETRAERIEKPQKETVTQLVNEEKTPINEPKFRTDWYQSATEVVISLFTAHLPRSGNDVNIEVSPNDPKRLEVVYQIPETGSEFQYTVILAHEVNSKEIQVKVFIKKIEITLKKLENKQWKTLELQDSFVDSVSTSAPNTAEASNTLNYPSSSRKQIDWSKIDLDDGAEEAASADAFFQNLYADADSDTKRAMMKSFIESNGTALNTNWEDVSKKKVETSPPEGMEVKSWQ</sequence>
<dbReference type="KEGG" id="tdl:TDEL_0B02660"/>
<dbReference type="EMBL" id="HE616743">
    <property type="protein sequence ID" value="CCE90395.1"/>
    <property type="molecule type" value="Genomic_DNA"/>
</dbReference>
<dbReference type="eggNOG" id="KOG1309">
    <property type="taxonomic scope" value="Eukaryota"/>
</dbReference>
<evidence type="ECO:0008006" key="6">
    <source>
        <dbReference type="Google" id="ProtNLM"/>
    </source>
</evidence>
<dbReference type="GeneID" id="11504316"/>
<dbReference type="OrthoDB" id="1898560at2759"/>
<accession>G8ZP51</accession>
<dbReference type="GO" id="GO:0051087">
    <property type="term" value="F:protein-folding chaperone binding"/>
    <property type="evidence" value="ECO:0007669"/>
    <property type="project" value="InterPro"/>
</dbReference>
<name>G8ZP51_TORDE</name>
<protein>
    <recommendedName>
        <fullName evidence="6">CS domain-containing protein</fullName>
    </recommendedName>
</protein>
<dbReference type="InterPro" id="IPR044563">
    <property type="entry name" value="Sgt1-like"/>
</dbReference>
<dbReference type="InterPro" id="IPR007699">
    <property type="entry name" value="SGS_dom"/>
</dbReference>
<proteinExistence type="predicted"/>
<dbReference type="PROSITE" id="PS51203">
    <property type="entry name" value="CS"/>
    <property type="match status" value="1"/>
</dbReference>
<dbReference type="InterPro" id="IPR007052">
    <property type="entry name" value="CS_dom"/>
</dbReference>
<dbReference type="Proteomes" id="UP000005627">
    <property type="component" value="Chromosome 2"/>
</dbReference>
<dbReference type="Pfam" id="PF04969">
    <property type="entry name" value="CS"/>
    <property type="match status" value="1"/>
</dbReference>
<feature type="domain" description="SGS" evidence="2">
    <location>
        <begin position="291"/>
        <end position="374"/>
    </location>
</feature>
<dbReference type="STRING" id="1076872.G8ZP51"/>
<dbReference type="HOGENOM" id="CLU_039532_3_0_1"/>
<dbReference type="InParanoid" id="G8ZP51"/>
<evidence type="ECO:0000256" key="1">
    <source>
        <dbReference type="SAM" id="MobiDB-lite"/>
    </source>
</evidence>
<dbReference type="SUPFAM" id="SSF49764">
    <property type="entry name" value="HSP20-like chaperones"/>
    <property type="match status" value="1"/>
</dbReference>